<feature type="region of interest" description="Disordered" evidence="2">
    <location>
        <begin position="370"/>
        <end position="419"/>
    </location>
</feature>
<evidence type="ECO:0000256" key="2">
    <source>
        <dbReference type="SAM" id="MobiDB-lite"/>
    </source>
</evidence>
<dbReference type="InterPro" id="IPR058625">
    <property type="entry name" value="MdtA-like_BSH"/>
</dbReference>
<reference evidence="6" key="1">
    <citation type="submission" date="2022-01" db="EMBL/GenBank/DDBJ databases">
        <authorList>
            <person name="Wang Y."/>
        </authorList>
    </citation>
    <scope>NUCLEOTIDE SEQUENCE</scope>
    <source>
        <strain evidence="6">WB101</strain>
    </source>
</reference>
<comment type="similarity">
    <text evidence="1">Belongs to the membrane fusion protein (MFP) (TC 8.A.1) family.</text>
</comment>
<accession>A0ABS9K851</accession>
<dbReference type="Pfam" id="PF25917">
    <property type="entry name" value="BSH_RND"/>
    <property type="match status" value="1"/>
</dbReference>
<comment type="caution">
    <text evidence="6">The sequence shown here is derived from an EMBL/GenBank/DDBJ whole genome shotgun (WGS) entry which is preliminary data.</text>
</comment>
<dbReference type="Gene3D" id="2.40.30.170">
    <property type="match status" value="1"/>
</dbReference>
<gene>
    <name evidence="6" type="ORF">L6773_00530</name>
</gene>
<keyword evidence="7" id="KW-1185">Reference proteome</keyword>
<evidence type="ECO:0000256" key="3">
    <source>
        <dbReference type="SAM" id="SignalP"/>
    </source>
</evidence>
<dbReference type="Pfam" id="PF25876">
    <property type="entry name" value="HH_MFP_RND"/>
    <property type="match status" value="1"/>
</dbReference>
<feature type="domain" description="Multidrug resistance protein MdtA-like alpha-helical hairpin" evidence="4">
    <location>
        <begin position="109"/>
        <end position="177"/>
    </location>
</feature>
<dbReference type="Gene3D" id="1.10.287.470">
    <property type="entry name" value="Helix hairpin bin"/>
    <property type="match status" value="1"/>
</dbReference>
<dbReference type="NCBIfam" id="TIGR01730">
    <property type="entry name" value="RND_mfp"/>
    <property type="match status" value="1"/>
</dbReference>
<feature type="signal peptide" evidence="3">
    <location>
        <begin position="1"/>
        <end position="21"/>
    </location>
</feature>
<evidence type="ECO:0000256" key="1">
    <source>
        <dbReference type="ARBA" id="ARBA00009477"/>
    </source>
</evidence>
<evidence type="ECO:0000259" key="4">
    <source>
        <dbReference type="Pfam" id="PF25876"/>
    </source>
</evidence>
<dbReference type="PROSITE" id="PS51257">
    <property type="entry name" value="PROKAR_LIPOPROTEIN"/>
    <property type="match status" value="1"/>
</dbReference>
<dbReference type="EMBL" id="JAKLWS010000001">
    <property type="protein sequence ID" value="MCG2587030.1"/>
    <property type="molecule type" value="Genomic_DNA"/>
</dbReference>
<evidence type="ECO:0000259" key="5">
    <source>
        <dbReference type="Pfam" id="PF25917"/>
    </source>
</evidence>
<dbReference type="InterPro" id="IPR058624">
    <property type="entry name" value="MdtA-like_HH"/>
</dbReference>
<feature type="domain" description="Multidrug resistance protein MdtA-like barrel-sandwich hybrid" evidence="5">
    <location>
        <begin position="70"/>
        <end position="207"/>
    </location>
</feature>
<keyword evidence="3" id="KW-0732">Signal</keyword>
<dbReference type="Gene3D" id="2.40.50.100">
    <property type="match status" value="1"/>
</dbReference>
<dbReference type="Gene3D" id="2.40.420.20">
    <property type="match status" value="1"/>
</dbReference>
<dbReference type="Proteomes" id="UP001165366">
    <property type="component" value="Unassembled WGS sequence"/>
</dbReference>
<dbReference type="PANTHER" id="PTHR30469:SF15">
    <property type="entry name" value="HLYD FAMILY OF SECRETION PROTEINS"/>
    <property type="match status" value="1"/>
</dbReference>
<reference evidence="6" key="2">
    <citation type="submission" date="2024-05" db="EMBL/GenBank/DDBJ databases">
        <title>Rhodohalobacter halophilus gen. nov., sp. nov., a moderately halophilic member of the family Balneolaceae.</title>
        <authorList>
            <person name="Xia J."/>
        </authorList>
    </citation>
    <scope>NUCLEOTIDE SEQUENCE</scope>
    <source>
        <strain evidence="6">WB101</strain>
    </source>
</reference>
<feature type="chain" id="PRO_5046938899" evidence="3">
    <location>
        <begin position="22"/>
        <end position="419"/>
    </location>
</feature>
<dbReference type="PANTHER" id="PTHR30469">
    <property type="entry name" value="MULTIDRUG RESISTANCE PROTEIN MDTA"/>
    <property type="match status" value="1"/>
</dbReference>
<protein>
    <submittedName>
        <fullName evidence="6">Efflux RND transporter periplasmic adaptor subunit</fullName>
    </submittedName>
</protein>
<sequence>MKTLYKSITTIILLTALISCGGGETEQTQFQGFGNFGGQEAISVEAMPVQNSTISEQVSAFGNIQTEDLIEIVPQVSNRIIEIHADLGDNVSRGQLLAEIYEAPFREAVQQAEAQVRQARATLDRDSTELGRQEQLFERDVISRAEYETARSTYLNSLAQFESAEATLAQSREDLENTDIVSPVYGVVLSRSVSEGDLATTGTTLFEIANLTGFETRVFLPIQDWERIEIGQPVSMALSTAGDGIAEGVVSMKSPRLDPTTGLGEVVISLTNTSSSVYQGALVQARINLQTKENVVVIPRSALVEKVETYIEPETGTIELQRSYSAFVTQGDTSAVRRDLELGIEQGDRIEVINGLEPGDQLVVTGQQSLEDGSPIQIAGSTPSLTAESDTTNTVGSESRRPGGGADSEQSDTQQAEQN</sequence>
<feature type="compositionally biased region" description="Polar residues" evidence="2">
    <location>
        <begin position="379"/>
        <end position="397"/>
    </location>
</feature>
<proteinExistence type="inferred from homology"/>
<dbReference type="InterPro" id="IPR006143">
    <property type="entry name" value="RND_pump_MFP"/>
</dbReference>
<evidence type="ECO:0000313" key="7">
    <source>
        <dbReference type="Proteomes" id="UP001165366"/>
    </source>
</evidence>
<name>A0ABS9K851_9BACT</name>
<organism evidence="6 7">
    <name type="scientific">Rhodohalobacter sulfatireducens</name>
    <dbReference type="NCBI Taxonomy" id="2911366"/>
    <lineage>
        <taxon>Bacteria</taxon>
        <taxon>Pseudomonadati</taxon>
        <taxon>Balneolota</taxon>
        <taxon>Balneolia</taxon>
        <taxon>Balneolales</taxon>
        <taxon>Balneolaceae</taxon>
        <taxon>Rhodohalobacter</taxon>
    </lineage>
</organism>
<evidence type="ECO:0000313" key="6">
    <source>
        <dbReference type="EMBL" id="MCG2587030.1"/>
    </source>
</evidence>
<dbReference type="RefSeq" id="WP_237851877.1">
    <property type="nucleotide sequence ID" value="NZ_JAKLWS010000001.1"/>
</dbReference>
<dbReference type="SUPFAM" id="SSF111369">
    <property type="entry name" value="HlyD-like secretion proteins"/>
    <property type="match status" value="1"/>
</dbReference>